<dbReference type="PROSITE" id="PS00678">
    <property type="entry name" value="WD_REPEATS_1"/>
    <property type="match status" value="2"/>
</dbReference>
<dbReference type="InterPro" id="IPR020472">
    <property type="entry name" value="WD40_PAC1"/>
</dbReference>
<sequence length="436" mass="47501">MDKAQCQFVQPPSASLLCPMYVYCHAITSFAVKMYTWIPLSLAGVITHFVQVVLVGALSLSDNAPSAVDGFRKKRVAGTAVGLVQHEELCVYERIKPYILTTEKRIHDLEALIQTQSMQINLLLSAKCITSSLEAKLESEATPSQPTVSTGDLQRPLSDEYNGSHTHEDPWPNGPISCKNTILSSRSGVTSLAYAMDRLYVGAYDGNIRTFDPKTGEPLHSAHAHNLSVWSLAVDSLQGKLYSSGTDGSIKVWDVHSSGKLTLDGSMEAYDGKVYSLVINGNLLVSASSDKTIRLWNRNTLECTATLTGHTAGVNAICLLPGDQLASVSSDKSIKIWDLNTGISTSTIAHLPSDALDVTFGSGMLFASTLDANITAYDINHLSRIGQMSGHRWEVWQLKYVSDVLFSGSHDHTVKRWDIRTFRSTADLIGHKIADA</sequence>
<feature type="repeat" description="WD" evidence="3">
    <location>
        <begin position="267"/>
        <end position="306"/>
    </location>
</feature>
<dbReference type="SUPFAM" id="SSF50978">
    <property type="entry name" value="WD40 repeat-like"/>
    <property type="match status" value="1"/>
</dbReference>
<dbReference type="PANTHER" id="PTHR14604">
    <property type="entry name" value="WD40 REPEAT PF20"/>
    <property type="match status" value="1"/>
</dbReference>
<dbReference type="InterPro" id="IPR050995">
    <property type="entry name" value="WD-F-box_domain-protein"/>
</dbReference>
<evidence type="ECO:0000313" key="6">
    <source>
        <dbReference type="Proteomes" id="UP001648503"/>
    </source>
</evidence>
<reference evidence="5 6" key="1">
    <citation type="submission" date="2021-02" db="EMBL/GenBank/DDBJ databases">
        <title>Variation within the Batrachochytrium salamandrivorans European outbreak.</title>
        <authorList>
            <person name="Kelly M."/>
            <person name="Pasmans F."/>
            <person name="Shea T.P."/>
            <person name="Munoz J.F."/>
            <person name="Carranza S."/>
            <person name="Cuomo C.A."/>
            <person name="Martel A."/>
        </authorList>
    </citation>
    <scope>NUCLEOTIDE SEQUENCE [LARGE SCALE GENOMIC DNA]</scope>
    <source>
        <strain evidence="5 6">AMFP18/2</strain>
    </source>
</reference>
<dbReference type="SMART" id="SM00320">
    <property type="entry name" value="WD40"/>
    <property type="match status" value="5"/>
</dbReference>
<feature type="repeat" description="WD" evidence="3">
    <location>
        <begin position="222"/>
        <end position="263"/>
    </location>
</feature>
<organism evidence="5 6">
    <name type="scientific">Batrachochytrium salamandrivorans</name>
    <dbReference type="NCBI Taxonomy" id="1357716"/>
    <lineage>
        <taxon>Eukaryota</taxon>
        <taxon>Fungi</taxon>
        <taxon>Fungi incertae sedis</taxon>
        <taxon>Chytridiomycota</taxon>
        <taxon>Chytridiomycota incertae sedis</taxon>
        <taxon>Chytridiomycetes</taxon>
        <taxon>Rhizophydiales</taxon>
        <taxon>Rhizophydiales incertae sedis</taxon>
        <taxon>Batrachochytrium</taxon>
    </lineage>
</organism>
<dbReference type="EMBL" id="JAFCIX010000435">
    <property type="protein sequence ID" value="KAH6590258.1"/>
    <property type="molecule type" value="Genomic_DNA"/>
</dbReference>
<evidence type="ECO:0000256" key="2">
    <source>
        <dbReference type="ARBA" id="ARBA00022737"/>
    </source>
</evidence>
<dbReference type="PANTHER" id="PTHR14604:SF4">
    <property type="entry name" value="F-BOX DOMAIN-CONTAINING PROTEIN"/>
    <property type="match status" value="1"/>
</dbReference>
<dbReference type="Pfam" id="PF00400">
    <property type="entry name" value="WD40"/>
    <property type="match status" value="4"/>
</dbReference>
<keyword evidence="6" id="KW-1185">Reference proteome</keyword>
<dbReference type="Proteomes" id="UP001648503">
    <property type="component" value="Unassembled WGS sequence"/>
</dbReference>
<dbReference type="PROSITE" id="PS50082">
    <property type="entry name" value="WD_REPEATS_2"/>
    <property type="match status" value="4"/>
</dbReference>
<feature type="region of interest" description="Disordered" evidence="4">
    <location>
        <begin position="139"/>
        <end position="174"/>
    </location>
</feature>
<dbReference type="InterPro" id="IPR015943">
    <property type="entry name" value="WD40/YVTN_repeat-like_dom_sf"/>
</dbReference>
<name>A0ABQ8F428_9FUNG</name>
<evidence type="ECO:0000256" key="3">
    <source>
        <dbReference type="PROSITE-ProRule" id="PRU00221"/>
    </source>
</evidence>
<comment type="caution">
    <text evidence="5">The sequence shown here is derived from an EMBL/GenBank/DDBJ whole genome shotgun (WGS) entry which is preliminary data.</text>
</comment>
<feature type="repeat" description="WD" evidence="3">
    <location>
        <begin position="388"/>
        <end position="427"/>
    </location>
</feature>
<evidence type="ECO:0000313" key="5">
    <source>
        <dbReference type="EMBL" id="KAH6590258.1"/>
    </source>
</evidence>
<dbReference type="CDD" id="cd00200">
    <property type="entry name" value="WD40"/>
    <property type="match status" value="1"/>
</dbReference>
<keyword evidence="2" id="KW-0677">Repeat</keyword>
<evidence type="ECO:0000256" key="4">
    <source>
        <dbReference type="SAM" id="MobiDB-lite"/>
    </source>
</evidence>
<feature type="repeat" description="WD" evidence="3">
    <location>
        <begin position="307"/>
        <end position="347"/>
    </location>
</feature>
<dbReference type="InterPro" id="IPR036322">
    <property type="entry name" value="WD40_repeat_dom_sf"/>
</dbReference>
<accession>A0ABQ8F428</accession>
<feature type="compositionally biased region" description="Polar residues" evidence="4">
    <location>
        <begin position="141"/>
        <end position="152"/>
    </location>
</feature>
<proteinExistence type="predicted"/>
<evidence type="ECO:0008006" key="7">
    <source>
        <dbReference type="Google" id="ProtNLM"/>
    </source>
</evidence>
<dbReference type="Gene3D" id="2.130.10.10">
    <property type="entry name" value="YVTN repeat-like/Quinoprotein amine dehydrogenase"/>
    <property type="match status" value="2"/>
</dbReference>
<protein>
    <recommendedName>
        <fullName evidence="7">Anaphase-promoting complex subunit 4 WD40 domain-containing protein</fullName>
    </recommendedName>
</protein>
<dbReference type="PROSITE" id="PS50294">
    <property type="entry name" value="WD_REPEATS_REGION"/>
    <property type="match status" value="4"/>
</dbReference>
<dbReference type="PRINTS" id="PR00320">
    <property type="entry name" value="GPROTEINBRPT"/>
</dbReference>
<gene>
    <name evidence="5" type="ORF">BASA50_009518</name>
</gene>
<dbReference type="InterPro" id="IPR001680">
    <property type="entry name" value="WD40_rpt"/>
</dbReference>
<dbReference type="InterPro" id="IPR019775">
    <property type="entry name" value="WD40_repeat_CS"/>
</dbReference>
<evidence type="ECO:0000256" key="1">
    <source>
        <dbReference type="ARBA" id="ARBA00022574"/>
    </source>
</evidence>
<keyword evidence="1 3" id="KW-0853">WD repeat</keyword>